<name>A0ABR9PA33_9ACTN</name>
<keyword evidence="3" id="KW-1185">Reference proteome</keyword>
<gene>
    <name evidence="2" type="ORF">IDM40_18640</name>
</gene>
<dbReference type="InterPro" id="IPR016181">
    <property type="entry name" value="Acyl_CoA_acyltransferase"/>
</dbReference>
<accession>A0ABR9PA33</accession>
<evidence type="ECO:0000313" key="2">
    <source>
        <dbReference type="EMBL" id="MBE3000699.1"/>
    </source>
</evidence>
<sequence>MHIRPGGPEDTATVLSLFDDAVAWLVSHGREGQWGTEPWSRDPARVERVRGLAAEGLWIAELPDAGGGPEPVGALTATGKPPAYAPEVGEHELYVHMLLASRAHPGRRIGSQLLGHAREQARTRGISLVRVDCWSGGDGALIRYYERQGFTPTERAAVGDREVQVFETRV</sequence>
<dbReference type="PROSITE" id="PS51186">
    <property type="entry name" value="GNAT"/>
    <property type="match status" value="1"/>
</dbReference>
<dbReference type="Pfam" id="PF00583">
    <property type="entry name" value="Acetyltransf_1"/>
    <property type="match status" value="1"/>
</dbReference>
<dbReference type="EMBL" id="JADBGI010000016">
    <property type="protein sequence ID" value="MBE3000699.1"/>
    <property type="molecule type" value="Genomic_DNA"/>
</dbReference>
<evidence type="ECO:0000313" key="3">
    <source>
        <dbReference type="Proteomes" id="UP000806528"/>
    </source>
</evidence>
<dbReference type="Proteomes" id="UP000806528">
    <property type="component" value="Unassembled WGS sequence"/>
</dbReference>
<dbReference type="SUPFAM" id="SSF55729">
    <property type="entry name" value="Acyl-CoA N-acyltransferases (Nat)"/>
    <property type="match status" value="1"/>
</dbReference>
<dbReference type="Gene3D" id="3.40.630.30">
    <property type="match status" value="1"/>
</dbReference>
<comment type="caution">
    <text evidence="2">The sequence shown here is derived from an EMBL/GenBank/DDBJ whole genome shotgun (WGS) entry which is preliminary data.</text>
</comment>
<organism evidence="2 3">
    <name type="scientific">Nocardiopsis coralli</name>
    <dbReference type="NCBI Taxonomy" id="2772213"/>
    <lineage>
        <taxon>Bacteria</taxon>
        <taxon>Bacillati</taxon>
        <taxon>Actinomycetota</taxon>
        <taxon>Actinomycetes</taxon>
        <taxon>Streptosporangiales</taxon>
        <taxon>Nocardiopsidaceae</taxon>
        <taxon>Nocardiopsis</taxon>
    </lineage>
</organism>
<protein>
    <submittedName>
        <fullName evidence="2">GNAT family N-acetyltransferase</fullName>
    </submittedName>
</protein>
<evidence type="ECO:0000259" key="1">
    <source>
        <dbReference type="PROSITE" id="PS51186"/>
    </source>
</evidence>
<reference evidence="2 3" key="1">
    <citation type="submission" date="2020-09" db="EMBL/GenBank/DDBJ databases">
        <title>Diversity and distribution of actinomycetes associated with coral in the coast of Hainan.</title>
        <authorList>
            <person name="Li F."/>
        </authorList>
    </citation>
    <scope>NUCLEOTIDE SEQUENCE [LARGE SCALE GENOMIC DNA]</scope>
    <source>
        <strain evidence="2 3">HNM0947</strain>
    </source>
</reference>
<feature type="domain" description="N-acetyltransferase" evidence="1">
    <location>
        <begin position="1"/>
        <end position="170"/>
    </location>
</feature>
<dbReference type="CDD" id="cd04301">
    <property type="entry name" value="NAT_SF"/>
    <property type="match status" value="1"/>
</dbReference>
<proteinExistence type="predicted"/>
<dbReference type="RefSeq" id="WP_193123303.1">
    <property type="nucleotide sequence ID" value="NZ_JADBGI010000016.1"/>
</dbReference>
<dbReference type="InterPro" id="IPR000182">
    <property type="entry name" value="GNAT_dom"/>
</dbReference>